<dbReference type="Proteomes" id="UP001375240">
    <property type="component" value="Unassembled WGS sequence"/>
</dbReference>
<evidence type="ECO:0000313" key="3">
    <source>
        <dbReference type="EMBL" id="KAK6331164.1"/>
    </source>
</evidence>
<accession>A0AAV9TZF9</accession>
<feature type="domain" description="HNH nuclease" evidence="2">
    <location>
        <begin position="212"/>
        <end position="283"/>
    </location>
</feature>
<dbReference type="AlphaFoldDB" id="A0AAV9TZF9"/>
<evidence type="ECO:0000256" key="1">
    <source>
        <dbReference type="SAM" id="MobiDB-lite"/>
    </source>
</evidence>
<dbReference type="EMBL" id="JAVHNQ010000016">
    <property type="protein sequence ID" value="KAK6331164.1"/>
    <property type="molecule type" value="Genomic_DNA"/>
</dbReference>
<gene>
    <name evidence="3" type="ORF">TWF696_003231</name>
</gene>
<keyword evidence="4" id="KW-1185">Reference proteome</keyword>
<proteinExistence type="predicted"/>
<dbReference type="InterPro" id="IPR003615">
    <property type="entry name" value="HNH_nuc"/>
</dbReference>
<name>A0AAV9TZF9_9PEZI</name>
<dbReference type="Pfam" id="PF13391">
    <property type="entry name" value="HNH_2"/>
    <property type="match status" value="1"/>
</dbReference>
<sequence length="446" mass="51358">MADLVRPPATVFDHSILPLPDGPFIKHMAIHHPYYDDQRAAFLSRIPCFDTRADLTPSEGGMLTTDEEIEKYEEWAGVHRGTMTLVCYALTGGKHGILSTRRFKGTRELKAELKRVEKSELGYDEVLTADMYFFYPVDYFKNPQYEVFKRFEDWKLPMMREMEDHPILKTWEAVYVHDLSRRRWARNSESRKERNYPLEYLNDAVKYRDEKCLLTGSSGPLDIAYIVPRGMCDKFWANCLASYSKTMGRGKGHTVADRARVEDNMLSLRRDVQYVFDKGDFCITVKERALVANFVSRRHIDTARALHNCQVRTLSVVRLPFLLARLGWTFFQKLDRGFLTLQELYRDDFPVESEEEDNQGGTSVGKGQEGNQDSSSMAREREECRGDSSLGIQQNGNGDEPMMDVEQNEARDELSIDNGDYGSEGQGGEVVTRKRKRKKKKGGSRK</sequence>
<protein>
    <recommendedName>
        <fullName evidence="2">HNH nuclease domain-containing protein</fullName>
    </recommendedName>
</protein>
<organism evidence="3 4">
    <name type="scientific">Orbilia brochopaga</name>
    <dbReference type="NCBI Taxonomy" id="3140254"/>
    <lineage>
        <taxon>Eukaryota</taxon>
        <taxon>Fungi</taxon>
        <taxon>Dikarya</taxon>
        <taxon>Ascomycota</taxon>
        <taxon>Pezizomycotina</taxon>
        <taxon>Orbiliomycetes</taxon>
        <taxon>Orbiliales</taxon>
        <taxon>Orbiliaceae</taxon>
        <taxon>Orbilia</taxon>
    </lineage>
</organism>
<feature type="compositionally biased region" description="Basic residues" evidence="1">
    <location>
        <begin position="433"/>
        <end position="446"/>
    </location>
</feature>
<evidence type="ECO:0000259" key="2">
    <source>
        <dbReference type="Pfam" id="PF13391"/>
    </source>
</evidence>
<reference evidence="3 4" key="1">
    <citation type="submission" date="2019-10" db="EMBL/GenBank/DDBJ databases">
        <authorList>
            <person name="Palmer J.M."/>
        </authorList>
    </citation>
    <scope>NUCLEOTIDE SEQUENCE [LARGE SCALE GENOMIC DNA]</scope>
    <source>
        <strain evidence="3 4">TWF696</strain>
    </source>
</reference>
<feature type="region of interest" description="Disordered" evidence="1">
    <location>
        <begin position="350"/>
        <end position="446"/>
    </location>
</feature>
<evidence type="ECO:0000313" key="4">
    <source>
        <dbReference type="Proteomes" id="UP001375240"/>
    </source>
</evidence>
<comment type="caution">
    <text evidence="3">The sequence shown here is derived from an EMBL/GenBank/DDBJ whole genome shotgun (WGS) entry which is preliminary data.</text>
</comment>